<dbReference type="EMBL" id="LAHO01000011">
    <property type="protein sequence ID" value="KKO45126.1"/>
    <property type="molecule type" value="Genomic_DNA"/>
</dbReference>
<dbReference type="RefSeq" id="WP_046557915.1">
    <property type="nucleotide sequence ID" value="NZ_LAHO01000011.1"/>
</dbReference>
<dbReference type="InterPro" id="IPR016039">
    <property type="entry name" value="Thiolase-like"/>
</dbReference>
<proteinExistence type="predicted"/>
<protein>
    <submittedName>
        <fullName evidence="5">3-oxoacyl-ACP synthase</fullName>
    </submittedName>
</protein>
<dbReference type="PATRIC" id="fig|336831.14.peg.1601"/>
<dbReference type="PANTHER" id="PTHR34069">
    <property type="entry name" value="3-OXOACYL-[ACYL-CARRIER-PROTEIN] SYNTHASE 3"/>
    <property type="match status" value="1"/>
</dbReference>
<evidence type="ECO:0000256" key="1">
    <source>
        <dbReference type="ARBA" id="ARBA00022679"/>
    </source>
</evidence>
<evidence type="ECO:0000313" key="6">
    <source>
        <dbReference type="Proteomes" id="UP000034228"/>
    </source>
</evidence>
<comment type="caution">
    <text evidence="5">The sequence shown here is derived from an EMBL/GenBank/DDBJ whole genome shotgun (WGS) entry which is preliminary data.</text>
</comment>
<keyword evidence="6" id="KW-1185">Reference proteome</keyword>
<organism evidence="5 6">
    <name type="scientific">Arsukibacterium ikkense</name>
    <dbReference type="NCBI Taxonomy" id="336831"/>
    <lineage>
        <taxon>Bacteria</taxon>
        <taxon>Pseudomonadati</taxon>
        <taxon>Pseudomonadota</taxon>
        <taxon>Gammaproteobacteria</taxon>
        <taxon>Chromatiales</taxon>
        <taxon>Chromatiaceae</taxon>
        <taxon>Arsukibacterium</taxon>
    </lineage>
</organism>
<dbReference type="InterPro" id="IPR013747">
    <property type="entry name" value="ACP_syn_III_C"/>
</dbReference>
<dbReference type="Pfam" id="PF08541">
    <property type="entry name" value="ACP_syn_III_C"/>
    <property type="match status" value="1"/>
</dbReference>
<dbReference type="SUPFAM" id="SSF53901">
    <property type="entry name" value="Thiolase-like"/>
    <property type="match status" value="2"/>
</dbReference>
<dbReference type="GO" id="GO:0006633">
    <property type="term" value="P:fatty acid biosynthetic process"/>
    <property type="evidence" value="ECO:0007669"/>
    <property type="project" value="InterPro"/>
</dbReference>
<dbReference type="GO" id="GO:0004315">
    <property type="term" value="F:3-oxoacyl-[acyl-carrier-protein] synthase activity"/>
    <property type="evidence" value="ECO:0007669"/>
    <property type="project" value="InterPro"/>
</dbReference>
<feature type="domain" description="Beta-ketoacyl-[acyl-carrier-protein] synthase III N-terminal" evidence="4">
    <location>
        <begin position="124"/>
        <end position="196"/>
    </location>
</feature>
<gene>
    <name evidence="5" type="ORF">WG68_11895</name>
</gene>
<dbReference type="GO" id="GO:0044550">
    <property type="term" value="P:secondary metabolite biosynthetic process"/>
    <property type="evidence" value="ECO:0007669"/>
    <property type="project" value="TreeGrafter"/>
</dbReference>
<evidence type="ECO:0000313" key="5">
    <source>
        <dbReference type="EMBL" id="KKO45126.1"/>
    </source>
</evidence>
<dbReference type="AlphaFoldDB" id="A0A0M2V3B9"/>
<evidence type="ECO:0000256" key="2">
    <source>
        <dbReference type="ARBA" id="ARBA00023315"/>
    </source>
</evidence>
<dbReference type="CDD" id="cd00827">
    <property type="entry name" value="init_cond_enzymes"/>
    <property type="match status" value="1"/>
</dbReference>
<evidence type="ECO:0000259" key="3">
    <source>
        <dbReference type="Pfam" id="PF08541"/>
    </source>
</evidence>
<feature type="domain" description="Beta-ketoacyl-[acyl-carrier-protein] synthase III C-terminal" evidence="3">
    <location>
        <begin position="274"/>
        <end position="349"/>
    </location>
</feature>
<dbReference type="STRING" id="336831.WG68_11895"/>
<name>A0A0M2V3B9_9GAMM</name>
<reference evidence="5 6" key="1">
    <citation type="submission" date="2015-03" db="EMBL/GenBank/DDBJ databases">
        <title>Draft genome sequences of two protease-producing strains of Arsukibacterium isolated from two cold and alkaline environments.</title>
        <authorList>
            <person name="Lylloff J.E."/>
            <person name="Skov L.B."/>
            <person name="Jepsen M."/>
            <person name="Hallin P.F."/>
            <person name="Sorensen S.J."/>
            <person name="Stougaard P."/>
            <person name="Glaring M.A."/>
        </authorList>
    </citation>
    <scope>NUCLEOTIDE SEQUENCE [LARGE SCALE GENOMIC DNA]</scope>
    <source>
        <strain evidence="5 6">GCM72</strain>
    </source>
</reference>
<dbReference type="PANTHER" id="PTHR34069:SF2">
    <property type="entry name" value="BETA-KETOACYL-[ACYL-CARRIER-PROTEIN] SYNTHASE III"/>
    <property type="match status" value="1"/>
</dbReference>
<evidence type="ECO:0000259" key="4">
    <source>
        <dbReference type="Pfam" id="PF08545"/>
    </source>
</evidence>
<sequence>MSVYITSSGHFLPGPPISNEQMEPLLGLVHGKPSRLKRRILQSNGIHTRHYAMDANHRTTISNAGMAAKAAEHCLSQSFLGKRQIKMLSAATSQGDVVLPGFGSMLQAELDLSDIELHSSHGICSSSMMALKAAYTNLLAGEQHNALVVASELTSRLFKASRYEAAGSELDFNAEFLRWMLSDGAGALLLERQPRDKCFRIDWLRSFSHADAYPVCMSVGYPSNSSDSRSWQDYATYAEAEAAGALLIRQDVRLLENIVKLGVDGYLRLISEGRVQPDNVNHVLCHYSSHYFRGKIFDMMQRAGVGIAEHKWYSNLYSRGNTGCASIFIMLDEFRRTQQYQNGDTILCMVPESGRFNNAYMQLTVVEA</sequence>
<keyword evidence="2" id="KW-0012">Acyltransferase</keyword>
<dbReference type="InterPro" id="IPR013751">
    <property type="entry name" value="ACP_syn_III_N"/>
</dbReference>
<dbReference type="Proteomes" id="UP000034228">
    <property type="component" value="Unassembled WGS sequence"/>
</dbReference>
<accession>A0A0M2V3B9</accession>
<dbReference type="Gene3D" id="3.40.47.10">
    <property type="match status" value="2"/>
</dbReference>
<dbReference type="Pfam" id="PF08545">
    <property type="entry name" value="ACP_syn_III"/>
    <property type="match status" value="1"/>
</dbReference>
<keyword evidence="1" id="KW-0808">Transferase</keyword>
<dbReference type="OrthoDB" id="2514738at2"/>